<dbReference type="Gene3D" id="3.40.630.30">
    <property type="match status" value="1"/>
</dbReference>
<dbReference type="PANTHER" id="PTHR41368:SF1">
    <property type="entry name" value="PROTEIN YGHO"/>
    <property type="match status" value="1"/>
</dbReference>
<sequence length="381" mass="43282">MTFVVKSVETKAELKVFLDLPYSLYRADSNWRAPLRFERSEQFSVKKNPGAPTERALFLAYHGAKCVGRIAAFINEYHDEHCNDNAGFFGYLDCAVTEGLTETLLKSAEDWLISKGRQQMIGPAQWSVNEECGLLIEGFDTPPVVMMPYGRPDYKTAYESFGLLKATDMFAFQADLSAGYPRSKFLQSLLNYADKNKSITWRSLDMSKFRQEVDLIMDIFNDAWSENWGFVPFSDEQISHMAKEIRPLIFKEGLWIGYIDGEPAAFICMIPDLNELTKGLNGKLLPFGWAKLVWRLKVSGAKQSRIPLMGLRKKHQNTRKGLSLVAQLCETVFAAGRVKGFTHCELSWILEDNEGMIGICEQAAAQAYKTYRMYKKDLVVS</sequence>
<comment type="caution">
    <text evidence="1">The sequence shown here is derived from an EMBL/GenBank/DDBJ whole genome shotgun (WGS) entry which is preliminary data.</text>
</comment>
<accession>A0A420WKW8</accession>
<evidence type="ECO:0000313" key="2">
    <source>
        <dbReference type="Proteomes" id="UP000282211"/>
    </source>
</evidence>
<reference evidence="1 2" key="1">
    <citation type="submission" date="2018-10" db="EMBL/GenBank/DDBJ databases">
        <title>Genomic Encyclopedia of Type Strains, Phase IV (KMG-IV): sequencing the most valuable type-strain genomes for metagenomic binning, comparative biology and taxonomic classification.</title>
        <authorList>
            <person name="Goeker M."/>
        </authorList>
    </citation>
    <scope>NUCLEOTIDE SEQUENCE [LARGE SCALE GENOMIC DNA]</scope>
    <source>
        <strain evidence="1 2">DSM 22008</strain>
    </source>
</reference>
<keyword evidence="2" id="KW-1185">Reference proteome</keyword>
<dbReference type="AlphaFoldDB" id="A0A420WKW8"/>
<evidence type="ECO:0000313" key="1">
    <source>
        <dbReference type="EMBL" id="RKQ71552.1"/>
    </source>
</evidence>
<protein>
    <recommendedName>
        <fullName evidence="3">N-acetyltransferase domain-containing protein</fullName>
    </recommendedName>
</protein>
<dbReference type="Proteomes" id="UP000282211">
    <property type="component" value="Unassembled WGS sequence"/>
</dbReference>
<organism evidence="1 2">
    <name type="scientific">Litorimonas taeanensis</name>
    <dbReference type="NCBI Taxonomy" id="568099"/>
    <lineage>
        <taxon>Bacteria</taxon>
        <taxon>Pseudomonadati</taxon>
        <taxon>Pseudomonadota</taxon>
        <taxon>Alphaproteobacteria</taxon>
        <taxon>Maricaulales</taxon>
        <taxon>Robiginitomaculaceae</taxon>
    </lineage>
</organism>
<proteinExistence type="predicted"/>
<gene>
    <name evidence="1" type="ORF">DES40_0877</name>
</gene>
<evidence type="ECO:0008006" key="3">
    <source>
        <dbReference type="Google" id="ProtNLM"/>
    </source>
</evidence>
<dbReference type="PANTHER" id="PTHR41368">
    <property type="entry name" value="PROTEIN YGHO"/>
    <property type="match status" value="1"/>
</dbReference>
<dbReference type="EMBL" id="RBII01000001">
    <property type="protein sequence ID" value="RKQ71552.1"/>
    <property type="molecule type" value="Genomic_DNA"/>
</dbReference>
<dbReference type="RefSeq" id="WP_121099320.1">
    <property type="nucleotide sequence ID" value="NZ_RBII01000001.1"/>
</dbReference>
<dbReference type="InParanoid" id="A0A420WKW8"/>
<dbReference type="SUPFAM" id="SSF55729">
    <property type="entry name" value="Acyl-CoA N-acyltransferases (Nat)"/>
    <property type="match status" value="1"/>
</dbReference>
<dbReference type="InterPro" id="IPR016181">
    <property type="entry name" value="Acyl_CoA_acyltransferase"/>
</dbReference>
<dbReference type="FunCoup" id="A0A420WKW8">
    <property type="interactions" value="45"/>
</dbReference>
<name>A0A420WKW8_9PROT</name>
<dbReference type="OrthoDB" id="9806005at2"/>
<dbReference type="InterPro" id="IPR039968">
    <property type="entry name" value="BcerS-like"/>
</dbReference>